<accession>W2TKD0</accession>
<dbReference type="OrthoDB" id="5875545at2759"/>
<sequence length="297" mass="33448">DEEALRQWELERERLEAERLAKLQDHEVGGEESELTSTGMLPASHISFASGSTPEGERRALHGMAPQNQREGLERKLLTEIGQIAEASPTVKRESYRDSDLTDYDISDFHGNEHIFDNYGSSPAADVQFMNGAQRKPTDTVAAPLTSGERRATGDSDEYVKVNVEPIYDMPPRNEKGMSPEEAKQLQDLYKEYDFGIDIGTEGQPQHQSFPMNAQFSPPAMGHSMTQYELSLCIYVDHRNRNACPNNEIPDDTAYTAIIDAVSISKKLRHQALENCWMKLKGTFIAYTSNLFLKSKR</sequence>
<keyword evidence="3" id="KW-1185">Reference proteome</keyword>
<protein>
    <submittedName>
        <fullName evidence="2">Uncharacterized protein</fullName>
    </submittedName>
</protein>
<evidence type="ECO:0000313" key="3">
    <source>
        <dbReference type="Proteomes" id="UP000053676"/>
    </source>
</evidence>
<reference evidence="3" key="1">
    <citation type="journal article" date="2014" name="Nat. Genet.">
        <title>Genome of the human hookworm Necator americanus.</title>
        <authorList>
            <person name="Tang Y.T."/>
            <person name="Gao X."/>
            <person name="Rosa B.A."/>
            <person name="Abubucker S."/>
            <person name="Hallsworth-Pepin K."/>
            <person name="Martin J."/>
            <person name="Tyagi R."/>
            <person name="Heizer E."/>
            <person name="Zhang X."/>
            <person name="Bhonagiri-Palsikar V."/>
            <person name="Minx P."/>
            <person name="Warren W.C."/>
            <person name="Wang Q."/>
            <person name="Zhan B."/>
            <person name="Hotez P.J."/>
            <person name="Sternberg P.W."/>
            <person name="Dougall A."/>
            <person name="Gaze S.T."/>
            <person name="Mulvenna J."/>
            <person name="Sotillo J."/>
            <person name="Ranganathan S."/>
            <person name="Rabelo E.M."/>
            <person name="Wilson R.K."/>
            <person name="Felgner P.L."/>
            <person name="Bethony J."/>
            <person name="Hawdon J.M."/>
            <person name="Gasser R.B."/>
            <person name="Loukas A."/>
            <person name="Mitreva M."/>
        </authorList>
    </citation>
    <scope>NUCLEOTIDE SEQUENCE [LARGE SCALE GENOMIC DNA]</scope>
</reference>
<dbReference type="AlphaFoldDB" id="W2TKD0"/>
<feature type="region of interest" description="Disordered" evidence="1">
    <location>
        <begin position="135"/>
        <end position="156"/>
    </location>
</feature>
<proteinExistence type="predicted"/>
<evidence type="ECO:0000313" key="2">
    <source>
        <dbReference type="EMBL" id="ETN82540.1"/>
    </source>
</evidence>
<dbReference type="Proteomes" id="UP000053676">
    <property type="component" value="Unassembled WGS sequence"/>
</dbReference>
<evidence type="ECO:0000256" key="1">
    <source>
        <dbReference type="SAM" id="MobiDB-lite"/>
    </source>
</evidence>
<dbReference type="EMBL" id="KI658442">
    <property type="protein sequence ID" value="ETN82540.1"/>
    <property type="molecule type" value="Genomic_DNA"/>
</dbReference>
<dbReference type="KEGG" id="nai:NECAME_17684"/>
<organism evidence="2 3">
    <name type="scientific">Necator americanus</name>
    <name type="common">Human hookworm</name>
    <dbReference type="NCBI Taxonomy" id="51031"/>
    <lineage>
        <taxon>Eukaryota</taxon>
        <taxon>Metazoa</taxon>
        <taxon>Ecdysozoa</taxon>
        <taxon>Nematoda</taxon>
        <taxon>Chromadorea</taxon>
        <taxon>Rhabditida</taxon>
        <taxon>Rhabditina</taxon>
        <taxon>Rhabditomorpha</taxon>
        <taxon>Strongyloidea</taxon>
        <taxon>Ancylostomatidae</taxon>
        <taxon>Bunostominae</taxon>
        <taxon>Necator</taxon>
    </lineage>
</organism>
<feature type="non-terminal residue" evidence="2">
    <location>
        <position position="1"/>
    </location>
</feature>
<feature type="region of interest" description="Disordered" evidence="1">
    <location>
        <begin position="23"/>
        <end position="59"/>
    </location>
</feature>
<gene>
    <name evidence="2" type="ORF">NECAME_17684</name>
</gene>
<name>W2TKD0_NECAM</name>